<feature type="region of interest" description="Disordered" evidence="1">
    <location>
        <begin position="435"/>
        <end position="460"/>
    </location>
</feature>
<accession>A0AAD6WWP4</accession>
<organism evidence="2 3">
    <name type="scientific">Mycena alexandri</name>
    <dbReference type="NCBI Taxonomy" id="1745969"/>
    <lineage>
        <taxon>Eukaryota</taxon>
        <taxon>Fungi</taxon>
        <taxon>Dikarya</taxon>
        <taxon>Basidiomycota</taxon>
        <taxon>Agaricomycotina</taxon>
        <taxon>Agaricomycetes</taxon>
        <taxon>Agaricomycetidae</taxon>
        <taxon>Agaricales</taxon>
        <taxon>Marasmiineae</taxon>
        <taxon>Mycenaceae</taxon>
        <taxon>Mycena</taxon>
    </lineage>
</organism>
<gene>
    <name evidence="2" type="ORF">C8F04DRAFT_1303491</name>
</gene>
<feature type="compositionally biased region" description="Basic residues" evidence="1">
    <location>
        <begin position="447"/>
        <end position="460"/>
    </location>
</feature>
<dbReference type="Proteomes" id="UP001218188">
    <property type="component" value="Unassembled WGS sequence"/>
</dbReference>
<evidence type="ECO:0000313" key="2">
    <source>
        <dbReference type="EMBL" id="KAJ7023919.1"/>
    </source>
</evidence>
<evidence type="ECO:0000256" key="1">
    <source>
        <dbReference type="SAM" id="MobiDB-lite"/>
    </source>
</evidence>
<reference evidence="2" key="1">
    <citation type="submission" date="2023-03" db="EMBL/GenBank/DDBJ databases">
        <title>Massive genome expansion in bonnet fungi (Mycena s.s.) driven by repeated elements and novel gene families across ecological guilds.</title>
        <authorList>
            <consortium name="Lawrence Berkeley National Laboratory"/>
            <person name="Harder C.B."/>
            <person name="Miyauchi S."/>
            <person name="Viragh M."/>
            <person name="Kuo A."/>
            <person name="Thoen E."/>
            <person name="Andreopoulos B."/>
            <person name="Lu D."/>
            <person name="Skrede I."/>
            <person name="Drula E."/>
            <person name="Henrissat B."/>
            <person name="Morin E."/>
            <person name="Kohler A."/>
            <person name="Barry K."/>
            <person name="LaButti K."/>
            <person name="Morin E."/>
            <person name="Salamov A."/>
            <person name="Lipzen A."/>
            <person name="Mereny Z."/>
            <person name="Hegedus B."/>
            <person name="Baldrian P."/>
            <person name="Stursova M."/>
            <person name="Weitz H."/>
            <person name="Taylor A."/>
            <person name="Grigoriev I.V."/>
            <person name="Nagy L.G."/>
            <person name="Martin F."/>
            <person name="Kauserud H."/>
        </authorList>
    </citation>
    <scope>NUCLEOTIDE SEQUENCE</scope>
    <source>
        <strain evidence="2">CBHHK200</strain>
    </source>
</reference>
<name>A0AAD6WWP4_9AGAR</name>
<evidence type="ECO:0000313" key="3">
    <source>
        <dbReference type="Proteomes" id="UP001218188"/>
    </source>
</evidence>
<protein>
    <submittedName>
        <fullName evidence="2">Uncharacterized protein</fullName>
    </submittedName>
</protein>
<keyword evidence="3" id="KW-1185">Reference proteome</keyword>
<sequence length="799" mass="89561">MKMKLKTLNCSVQRSTLKFNYLTSLPGSFCSPAGRKGQDNLTKLRPKFSQQRRILRDFLCFSRQENKDFSSLEKVTLFSRWENQIFSRLENFRMPGPVTFGGGWENIRFSRWENFSFSHLENVTLFSKREKLDFSFVEKLTFSHPILHFLEKFGRSLLYFGKEIVVKIPPNQIIVWLKTFRSPSHSRWPLVWLDLNPSSRISPDVVRSSQKYLQTNIQPNSSRSDDEDHLSTKTQPRPASLKRGRCLISLQVLEDRPSSASKSWAQIQTGQFRIDGGLHYTYFQLGFFLQPTKLTILPLDLFRPNQGANWTSSTPDSHDSVESKPLPWMDIIAPSRPELNSNLLLATPYITISLRSRQNQSQLNPSPRLLTRNPTESLSWNVDFIQGLRTYGTRRGWDGMGEDGRDSRCVGRGCTTRVRAALSELVTRPTRAPQLAVAPTPSTCGTPRRRGARTQPRRPCRVRVRVRAESEAALDSLDSGARETGAWWMEEGGEGEGGGRGERSRVRVRTRVSCGTPSRAFGTRCIRRALQMAVYARGNEARGGIGQKGGSAGWCLGVAVHVDAVPAVDGNAGEEEDVAREGEVVVSRMSLVGGVVRDGFIGFCLAHCQSDGVEEDAGRRERTERRDAGRVGMTRGGERVSRSRAVISAIRLSLHPVFVYGSASVRTSQAAGGTLRLNSVVHAVITLRRLACPFLWWPDCTFNKPGTKSRLWSGFLANGWKFFMRRKTLQLHILRLQKRAVLSDHKTDPLGYALKKSSVEPLGAGSVALMVVWIAAEPGTVHRADQAEVALSFQIPKLF</sequence>
<feature type="region of interest" description="Disordered" evidence="1">
    <location>
        <begin position="216"/>
        <end position="239"/>
    </location>
</feature>
<comment type="caution">
    <text evidence="2">The sequence shown here is derived from an EMBL/GenBank/DDBJ whole genome shotgun (WGS) entry which is preliminary data.</text>
</comment>
<dbReference type="AlphaFoldDB" id="A0AAD6WWP4"/>
<proteinExistence type="predicted"/>
<dbReference type="EMBL" id="JARJCM010000178">
    <property type="protein sequence ID" value="KAJ7023919.1"/>
    <property type="molecule type" value="Genomic_DNA"/>
</dbReference>